<sequence>MKLRAHLSGALVFAALSLLCGAGAAQADPGKPGNACEAGEFCAWTGESYTDAGQRLDLRTANPGECLLLPGGIEARSFINQLDRDVTVYQDAKCSTEGDFTTYPGKGTFVPRAPFVVRAIQIWDMV</sequence>
<dbReference type="RefSeq" id="WP_091513360.1">
    <property type="nucleotide sequence ID" value="NZ_CBDQZW010000051.1"/>
</dbReference>
<keyword evidence="1" id="KW-0732">Signal</keyword>
<gene>
    <name evidence="2" type="ORF">SAMN05421835_12133</name>
</gene>
<feature type="signal peptide" evidence="1">
    <location>
        <begin position="1"/>
        <end position="27"/>
    </location>
</feature>
<keyword evidence="3" id="KW-1185">Reference proteome</keyword>
<feature type="chain" id="PRO_5011458912" evidence="1">
    <location>
        <begin position="28"/>
        <end position="126"/>
    </location>
</feature>
<dbReference type="EMBL" id="FORP01000021">
    <property type="protein sequence ID" value="SFK43661.1"/>
    <property type="molecule type" value="Genomic_DNA"/>
</dbReference>
<name>A0A1I3ZJ15_9PSEU</name>
<evidence type="ECO:0000313" key="3">
    <source>
        <dbReference type="Proteomes" id="UP000199025"/>
    </source>
</evidence>
<dbReference type="STRING" id="115433.SAMN05421835_12133"/>
<organism evidence="2 3">
    <name type="scientific">Amycolatopsis sacchari</name>
    <dbReference type="NCBI Taxonomy" id="115433"/>
    <lineage>
        <taxon>Bacteria</taxon>
        <taxon>Bacillati</taxon>
        <taxon>Actinomycetota</taxon>
        <taxon>Actinomycetes</taxon>
        <taxon>Pseudonocardiales</taxon>
        <taxon>Pseudonocardiaceae</taxon>
        <taxon>Amycolatopsis</taxon>
    </lineage>
</organism>
<reference evidence="2 3" key="1">
    <citation type="submission" date="2016-10" db="EMBL/GenBank/DDBJ databases">
        <authorList>
            <person name="de Groot N.N."/>
        </authorList>
    </citation>
    <scope>NUCLEOTIDE SEQUENCE [LARGE SCALE GENOMIC DNA]</scope>
    <source>
        <strain evidence="2 3">DSM 44468</strain>
    </source>
</reference>
<dbReference type="AlphaFoldDB" id="A0A1I3ZJ15"/>
<evidence type="ECO:0000256" key="1">
    <source>
        <dbReference type="SAM" id="SignalP"/>
    </source>
</evidence>
<evidence type="ECO:0000313" key="2">
    <source>
        <dbReference type="EMBL" id="SFK43661.1"/>
    </source>
</evidence>
<protein>
    <submittedName>
        <fullName evidence="2">Peptidase inhibitor family I36</fullName>
    </submittedName>
</protein>
<accession>A0A1I3ZJ15</accession>
<proteinExistence type="predicted"/>
<dbReference type="Proteomes" id="UP000199025">
    <property type="component" value="Unassembled WGS sequence"/>
</dbReference>
<dbReference type="Pfam" id="PF03995">
    <property type="entry name" value="Inhibitor_I36"/>
    <property type="match status" value="1"/>
</dbReference>
<dbReference type="OrthoDB" id="5196292at2"/>